<proteinExistence type="predicted"/>
<keyword evidence="4" id="KW-1185">Reference proteome</keyword>
<dbReference type="InterPro" id="IPR014044">
    <property type="entry name" value="CAP_dom"/>
</dbReference>
<keyword evidence="1" id="KW-0732">Signal</keyword>
<dbReference type="Pfam" id="PF00188">
    <property type="entry name" value="CAP"/>
    <property type="match status" value="1"/>
</dbReference>
<dbReference type="CDD" id="cd05379">
    <property type="entry name" value="CAP_bacterial"/>
    <property type="match status" value="1"/>
</dbReference>
<dbReference type="EMBL" id="SMUW01000036">
    <property type="protein sequence ID" value="TDK42712.1"/>
    <property type="molecule type" value="Genomic_DNA"/>
</dbReference>
<feature type="signal peptide" evidence="1">
    <location>
        <begin position="1"/>
        <end position="19"/>
    </location>
</feature>
<feature type="domain" description="SCP" evidence="2">
    <location>
        <begin position="63"/>
        <end position="207"/>
    </location>
</feature>
<evidence type="ECO:0000313" key="4">
    <source>
        <dbReference type="Proteomes" id="UP000295438"/>
    </source>
</evidence>
<dbReference type="PANTHER" id="PTHR31157:SF1">
    <property type="entry name" value="SCP DOMAIN-CONTAINING PROTEIN"/>
    <property type="match status" value="1"/>
</dbReference>
<dbReference type="InterPro" id="IPR035940">
    <property type="entry name" value="CAP_sf"/>
</dbReference>
<evidence type="ECO:0000259" key="2">
    <source>
        <dbReference type="Pfam" id="PF00188"/>
    </source>
</evidence>
<dbReference type="RefSeq" id="WP_133391496.1">
    <property type="nucleotide sequence ID" value="NZ_SMUW01000036.1"/>
</dbReference>
<organism evidence="3 4">
    <name type="scientific">Algoriphagus formosus</name>
    <dbReference type="NCBI Taxonomy" id="2007308"/>
    <lineage>
        <taxon>Bacteria</taxon>
        <taxon>Pseudomonadati</taxon>
        <taxon>Bacteroidota</taxon>
        <taxon>Cytophagia</taxon>
        <taxon>Cytophagales</taxon>
        <taxon>Cyclobacteriaceae</taxon>
        <taxon>Algoriphagus</taxon>
    </lineage>
</organism>
<dbReference type="Proteomes" id="UP000295438">
    <property type="component" value="Unassembled WGS sequence"/>
</dbReference>
<sequence>MSRPILVFLLLCIHLEVNAQNWSLADYEDFTWESFYRYEPAYQVLDPSDIDYPLLHAAIFYVSNEYRTKQGLPAFQYSYKIEKLAADHASDMVKHNFYGHQSKIRNKRKLRDRFQIVGLNPPLIAENISATAGIDYEYGKRIYPPTSPGEFIYQGKEPEPVPYHSYISYAREIVQLWIDSPGHRANLVNPGLNQMAAGCAIYPEKSFYNMPYFINVQCFSNE</sequence>
<dbReference type="AlphaFoldDB" id="A0A4R5UU74"/>
<reference evidence="3 4" key="1">
    <citation type="submission" date="2019-03" db="EMBL/GenBank/DDBJ databases">
        <title>Algoriphagus aquimaris sp. nov., isolated form marine sediment in Pohang, Korea.</title>
        <authorList>
            <person name="Kim J."/>
            <person name="Yoon S.-H."/>
            <person name="Lee S.-S."/>
        </authorList>
    </citation>
    <scope>NUCLEOTIDE SEQUENCE [LARGE SCALE GENOMIC DNA]</scope>
    <source>
        <strain evidence="3 4">F21</strain>
    </source>
</reference>
<accession>A0A4R5UU74</accession>
<dbReference type="Gene3D" id="3.40.33.10">
    <property type="entry name" value="CAP"/>
    <property type="match status" value="1"/>
</dbReference>
<dbReference type="PANTHER" id="PTHR31157">
    <property type="entry name" value="SCP DOMAIN-CONTAINING PROTEIN"/>
    <property type="match status" value="1"/>
</dbReference>
<comment type="caution">
    <text evidence="3">The sequence shown here is derived from an EMBL/GenBank/DDBJ whole genome shotgun (WGS) entry which is preliminary data.</text>
</comment>
<evidence type="ECO:0000313" key="3">
    <source>
        <dbReference type="EMBL" id="TDK42712.1"/>
    </source>
</evidence>
<name>A0A4R5UU74_9BACT</name>
<protein>
    <submittedName>
        <fullName evidence="3">CAP domain-containing protein</fullName>
    </submittedName>
</protein>
<gene>
    <name evidence="3" type="ORF">E1898_14835</name>
</gene>
<dbReference type="SUPFAM" id="SSF55797">
    <property type="entry name" value="PR-1-like"/>
    <property type="match status" value="1"/>
</dbReference>
<evidence type="ECO:0000256" key="1">
    <source>
        <dbReference type="SAM" id="SignalP"/>
    </source>
</evidence>
<feature type="chain" id="PRO_5020634681" evidence="1">
    <location>
        <begin position="20"/>
        <end position="222"/>
    </location>
</feature>